<comment type="pathway">
    <text evidence="2 14">Cofactor biosynthesis; FMN biosynthesis; FMN from riboflavin (ATP route): step 1/1.</text>
</comment>
<dbReference type="NCBIfam" id="TIGR00083">
    <property type="entry name" value="ribF"/>
    <property type="match status" value="1"/>
</dbReference>
<evidence type="ECO:0000256" key="2">
    <source>
        <dbReference type="ARBA" id="ARBA00005201"/>
    </source>
</evidence>
<evidence type="ECO:0000259" key="15">
    <source>
        <dbReference type="SMART" id="SM00904"/>
    </source>
</evidence>
<dbReference type="PANTHER" id="PTHR22749">
    <property type="entry name" value="RIBOFLAVIN KINASE/FMN ADENYLYLTRANSFERASE"/>
    <property type="match status" value="1"/>
</dbReference>
<keyword evidence="5 14" id="KW-0808">Transferase</keyword>
<dbReference type="AlphaFoldDB" id="A0A6L5GRN1"/>
<dbReference type="EMBL" id="VOGB01000004">
    <property type="protein sequence ID" value="MQM72813.1"/>
    <property type="molecule type" value="Genomic_DNA"/>
</dbReference>
<dbReference type="PIRSF" id="PIRSF004491">
    <property type="entry name" value="FAD_Synth"/>
    <property type="match status" value="1"/>
</dbReference>
<keyword evidence="8 14" id="KW-0418">Kinase</keyword>
<comment type="catalytic activity">
    <reaction evidence="12 14">
        <text>riboflavin + ATP = FMN + ADP + H(+)</text>
        <dbReference type="Rhea" id="RHEA:14357"/>
        <dbReference type="ChEBI" id="CHEBI:15378"/>
        <dbReference type="ChEBI" id="CHEBI:30616"/>
        <dbReference type="ChEBI" id="CHEBI:57986"/>
        <dbReference type="ChEBI" id="CHEBI:58210"/>
        <dbReference type="ChEBI" id="CHEBI:456216"/>
        <dbReference type="EC" id="2.7.1.26"/>
    </reaction>
</comment>
<evidence type="ECO:0000256" key="1">
    <source>
        <dbReference type="ARBA" id="ARBA00004726"/>
    </source>
</evidence>
<dbReference type="GO" id="GO:0003919">
    <property type="term" value="F:FMN adenylyltransferase activity"/>
    <property type="evidence" value="ECO:0007669"/>
    <property type="project" value="UniProtKB-UniRule"/>
</dbReference>
<evidence type="ECO:0000313" key="16">
    <source>
        <dbReference type="EMBL" id="MQM72813.1"/>
    </source>
</evidence>
<keyword evidence="10 14" id="KW-0067">ATP-binding</keyword>
<dbReference type="InterPro" id="IPR002606">
    <property type="entry name" value="Riboflavin_kinase_bac"/>
</dbReference>
<comment type="similarity">
    <text evidence="14">Belongs to the ribF family.</text>
</comment>
<dbReference type="Pfam" id="PF01687">
    <property type="entry name" value="Flavokinase"/>
    <property type="match status" value="1"/>
</dbReference>
<dbReference type="GO" id="GO:0005524">
    <property type="term" value="F:ATP binding"/>
    <property type="evidence" value="ECO:0007669"/>
    <property type="project" value="UniProtKB-UniRule"/>
</dbReference>
<comment type="catalytic activity">
    <reaction evidence="13 14">
        <text>FMN + ATP + H(+) = FAD + diphosphate</text>
        <dbReference type="Rhea" id="RHEA:17237"/>
        <dbReference type="ChEBI" id="CHEBI:15378"/>
        <dbReference type="ChEBI" id="CHEBI:30616"/>
        <dbReference type="ChEBI" id="CHEBI:33019"/>
        <dbReference type="ChEBI" id="CHEBI:57692"/>
        <dbReference type="ChEBI" id="CHEBI:58210"/>
        <dbReference type="EC" id="2.7.7.2"/>
    </reaction>
</comment>
<evidence type="ECO:0000256" key="7">
    <source>
        <dbReference type="ARBA" id="ARBA00022741"/>
    </source>
</evidence>
<name>A0A6L5GRN1_9FIRM</name>
<dbReference type="InterPro" id="IPR023468">
    <property type="entry name" value="Riboflavin_kinase"/>
</dbReference>
<dbReference type="SUPFAM" id="SSF82114">
    <property type="entry name" value="Riboflavin kinase-like"/>
    <property type="match status" value="1"/>
</dbReference>
<evidence type="ECO:0000256" key="9">
    <source>
        <dbReference type="ARBA" id="ARBA00022827"/>
    </source>
</evidence>
<dbReference type="Gene3D" id="2.40.30.30">
    <property type="entry name" value="Riboflavin kinase-like"/>
    <property type="match status" value="1"/>
</dbReference>
<evidence type="ECO:0000313" key="17">
    <source>
        <dbReference type="Proteomes" id="UP000473648"/>
    </source>
</evidence>
<dbReference type="GO" id="GO:0009398">
    <property type="term" value="P:FMN biosynthetic process"/>
    <property type="evidence" value="ECO:0007669"/>
    <property type="project" value="UniProtKB-UniRule"/>
</dbReference>
<keyword evidence="11" id="KW-0511">Multifunctional enzyme</keyword>
<reference evidence="16" key="1">
    <citation type="journal article" date="2020" name="Appl. Environ. Microbiol.">
        <title>Medium-Chain Fatty Acid Synthesis by 'Candidatus Weimeria bifida' gen. nov., sp. nov., and 'Candidatus Pseudoramibacter fermentans' sp. nov.</title>
        <authorList>
            <person name="Scarborough M.J."/>
            <person name="Myers K.S."/>
            <person name="Donohue T.J."/>
            <person name="Noguera D.R."/>
        </authorList>
    </citation>
    <scope>NUCLEOTIDE SEQUENCE</scope>
    <source>
        <strain evidence="16">EUB1.1</strain>
    </source>
</reference>
<dbReference type="InterPro" id="IPR023465">
    <property type="entry name" value="Riboflavin_kinase_dom_sf"/>
</dbReference>
<accession>A0A6L5GRN1</accession>
<sequence>MKKRRETNKSDQGMVMALGFFDGVHKGHQALLKKVIEISENDHLESGVMTFVKHPLTLIFPAYTPDLITTNDEKVKIIHSLGIQHVYLDDFNEKLMNLSSENFIRDYLLVKYNIKHLVVGFNYTFGYKGAGNVETLKKYGKKYHFGVSVVSPCIIDGEPVSSTRIRGLIEAGKVDEIEPLLGRPYQIKGKIVKGKGLGHQFDVPTANLKLKSKVILPSSGVYYTKVILHDHVYDGLTNLGANPTFKQHPYTIETFIYDFDENIYNQTMSLTFVKKIRDEIKFDNVDELMDRIKYDIDYIDKIYRNHPSSLQGTK</sequence>
<evidence type="ECO:0000256" key="5">
    <source>
        <dbReference type="ARBA" id="ARBA00022679"/>
    </source>
</evidence>
<dbReference type="Proteomes" id="UP000473648">
    <property type="component" value="Unassembled WGS sequence"/>
</dbReference>
<evidence type="ECO:0000256" key="11">
    <source>
        <dbReference type="ARBA" id="ARBA00023268"/>
    </source>
</evidence>
<keyword evidence="4 14" id="KW-0288">FMN</keyword>
<dbReference type="GO" id="GO:0009231">
    <property type="term" value="P:riboflavin biosynthetic process"/>
    <property type="evidence" value="ECO:0007669"/>
    <property type="project" value="InterPro"/>
</dbReference>
<keyword evidence="9 14" id="KW-0274">FAD</keyword>
<dbReference type="EC" id="2.7.7.2" evidence="14"/>
<evidence type="ECO:0000256" key="3">
    <source>
        <dbReference type="ARBA" id="ARBA00022630"/>
    </source>
</evidence>
<dbReference type="InterPro" id="IPR014729">
    <property type="entry name" value="Rossmann-like_a/b/a_fold"/>
</dbReference>
<proteinExistence type="inferred from homology"/>
<dbReference type="SUPFAM" id="SSF52374">
    <property type="entry name" value="Nucleotidylyl transferase"/>
    <property type="match status" value="1"/>
</dbReference>
<evidence type="ECO:0000256" key="8">
    <source>
        <dbReference type="ARBA" id="ARBA00022777"/>
    </source>
</evidence>
<feature type="domain" description="Riboflavin kinase" evidence="15">
    <location>
        <begin position="180"/>
        <end position="304"/>
    </location>
</feature>
<keyword evidence="17" id="KW-1185">Reference proteome</keyword>
<evidence type="ECO:0000256" key="4">
    <source>
        <dbReference type="ARBA" id="ARBA00022643"/>
    </source>
</evidence>
<dbReference type="UniPathway" id="UPA00277">
    <property type="reaction ID" value="UER00407"/>
</dbReference>
<dbReference type="GO" id="GO:0008531">
    <property type="term" value="F:riboflavin kinase activity"/>
    <property type="evidence" value="ECO:0007669"/>
    <property type="project" value="UniProtKB-UniRule"/>
</dbReference>
<dbReference type="InterPro" id="IPR015864">
    <property type="entry name" value="FAD_synthase"/>
</dbReference>
<dbReference type="PANTHER" id="PTHR22749:SF6">
    <property type="entry name" value="RIBOFLAVIN KINASE"/>
    <property type="match status" value="1"/>
</dbReference>
<protein>
    <recommendedName>
        <fullName evidence="14">Riboflavin biosynthesis protein</fullName>
    </recommendedName>
    <domain>
        <recommendedName>
            <fullName evidence="14">Riboflavin kinase</fullName>
            <ecNumber evidence="14">2.7.1.26</ecNumber>
        </recommendedName>
        <alternativeName>
            <fullName evidence="14">Flavokinase</fullName>
        </alternativeName>
    </domain>
    <domain>
        <recommendedName>
            <fullName evidence="14">FMN adenylyltransferase</fullName>
            <ecNumber evidence="14">2.7.7.2</ecNumber>
        </recommendedName>
        <alternativeName>
            <fullName evidence="14">FAD pyrophosphorylase</fullName>
        </alternativeName>
        <alternativeName>
            <fullName evidence="14">FAD synthase</fullName>
        </alternativeName>
    </domain>
</protein>
<comment type="pathway">
    <text evidence="1 14">Cofactor biosynthesis; FAD biosynthesis; FAD from FMN: step 1/1.</text>
</comment>
<dbReference type="GO" id="GO:0006747">
    <property type="term" value="P:FAD biosynthetic process"/>
    <property type="evidence" value="ECO:0007669"/>
    <property type="project" value="UniProtKB-UniRule"/>
</dbReference>
<dbReference type="FunFam" id="3.40.50.620:FF:000021">
    <property type="entry name" value="Riboflavin biosynthesis protein"/>
    <property type="match status" value="1"/>
</dbReference>
<comment type="caution">
    <text evidence="16">The sequence shown here is derived from an EMBL/GenBank/DDBJ whole genome shotgun (WGS) entry which is preliminary data.</text>
</comment>
<evidence type="ECO:0000256" key="10">
    <source>
        <dbReference type="ARBA" id="ARBA00022840"/>
    </source>
</evidence>
<organism evidence="16 17">
    <name type="scientific">Candidatus Pseudoramibacter fermentans</name>
    <dbReference type="NCBI Taxonomy" id="2594427"/>
    <lineage>
        <taxon>Bacteria</taxon>
        <taxon>Bacillati</taxon>
        <taxon>Bacillota</taxon>
        <taxon>Clostridia</taxon>
        <taxon>Eubacteriales</taxon>
        <taxon>Eubacteriaceae</taxon>
        <taxon>Pseudoramibacter</taxon>
    </lineage>
</organism>
<dbReference type="UniPathway" id="UPA00276">
    <property type="reaction ID" value="UER00406"/>
</dbReference>
<evidence type="ECO:0000256" key="6">
    <source>
        <dbReference type="ARBA" id="ARBA00022695"/>
    </source>
</evidence>
<keyword evidence="3 14" id="KW-0285">Flavoprotein</keyword>
<dbReference type="InterPro" id="IPR015865">
    <property type="entry name" value="Riboflavin_kinase_bac/euk"/>
</dbReference>
<dbReference type="NCBIfam" id="NF004162">
    <property type="entry name" value="PRK05627.1-5"/>
    <property type="match status" value="1"/>
</dbReference>
<evidence type="ECO:0000256" key="14">
    <source>
        <dbReference type="PIRNR" id="PIRNR004491"/>
    </source>
</evidence>
<dbReference type="CDD" id="cd02064">
    <property type="entry name" value="FAD_synthetase_N"/>
    <property type="match status" value="1"/>
</dbReference>
<gene>
    <name evidence="16" type="ORF">FRC53_05200</name>
</gene>
<keyword evidence="7 14" id="KW-0547">Nucleotide-binding</keyword>
<evidence type="ECO:0000256" key="12">
    <source>
        <dbReference type="ARBA" id="ARBA00047880"/>
    </source>
</evidence>
<keyword evidence="6 14" id="KW-0548">Nucleotidyltransferase</keyword>
<evidence type="ECO:0000256" key="13">
    <source>
        <dbReference type="ARBA" id="ARBA00049494"/>
    </source>
</evidence>
<dbReference type="Pfam" id="PF06574">
    <property type="entry name" value="FAD_syn"/>
    <property type="match status" value="1"/>
</dbReference>
<dbReference type="EC" id="2.7.1.26" evidence="14"/>
<dbReference type="Gene3D" id="3.40.50.620">
    <property type="entry name" value="HUPs"/>
    <property type="match status" value="1"/>
</dbReference>
<dbReference type="SMART" id="SM00904">
    <property type="entry name" value="Flavokinase"/>
    <property type="match status" value="1"/>
</dbReference>